<dbReference type="EMBL" id="JAPFFF010000037">
    <property type="protein sequence ID" value="KAK8842547.1"/>
    <property type="molecule type" value="Genomic_DNA"/>
</dbReference>
<keyword evidence="2" id="KW-1185">Reference proteome</keyword>
<accession>A0ABR2H9U9</accession>
<dbReference type="InterPro" id="IPR036397">
    <property type="entry name" value="RNaseH_sf"/>
</dbReference>
<reference evidence="1 2" key="1">
    <citation type="submission" date="2024-04" db="EMBL/GenBank/DDBJ databases">
        <title>Tritrichomonas musculus Genome.</title>
        <authorList>
            <person name="Alves-Ferreira E."/>
            <person name="Grigg M."/>
            <person name="Lorenzi H."/>
            <person name="Galac M."/>
        </authorList>
    </citation>
    <scope>NUCLEOTIDE SEQUENCE [LARGE SCALE GENOMIC DNA]</scope>
    <source>
        <strain evidence="1 2">EAF2021</strain>
    </source>
</reference>
<gene>
    <name evidence="1" type="ORF">M9Y10_025404</name>
</gene>
<organism evidence="1 2">
    <name type="scientific">Tritrichomonas musculus</name>
    <dbReference type="NCBI Taxonomy" id="1915356"/>
    <lineage>
        <taxon>Eukaryota</taxon>
        <taxon>Metamonada</taxon>
        <taxon>Parabasalia</taxon>
        <taxon>Tritrichomonadida</taxon>
        <taxon>Tritrichomonadidae</taxon>
        <taxon>Tritrichomonas</taxon>
    </lineage>
</organism>
<name>A0ABR2H9U9_9EUKA</name>
<evidence type="ECO:0008006" key="3">
    <source>
        <dbReference type="Google" id="ProtNLM"/>
    </source>
</evidence>
<protein>
    <recommendedName>
        <fullName evidence="3">Tc1-like transposase DDE domain-containing protein</fullName>
    </recommendedName>
</protein>
<evidence type="ECO:0000313" key="2">
    <source>
        <dbReference type="Proteomes" id="UP001470230"/>
    </source>
</evidence>
<comment type="caution">
    <text evidence="1">The sequence shown here is derived from an EMBL/GenBank/DDBJ whole genome shotgun (WGS) entry which is preliminary data.</text>
</comment>
<dbReference type="Proteomes" id="UP001470230">
    <property type="component" value="Unassembled WGS sequence"/>
</dbReference>
<evidence type="ECO:0000313" key="1">
    <source>
        <dbReference type="EMBL" id="KAK8842547.1"/>
    </source>
</evidence>
<dbReference type="Gene3D" id="3.30.420.10">
    <property type="entry name" value="Ribonuclease H-like superfamily/Ribonuclease H"/>
    <property type="match status" value="1"/>
</dbReference>
<proteinExistence type="predicted"/>
<sequence length="156" mass="18068">MLLKNNIDPTLIWFSDEYRFQMDYNLIGAWNHLKRYNPIFVNIKAKNSPSMMIGAIERTMNKEVYLNKIIKTEIIPTAISVMVDDFIFQQVGATLYSTPLNIASIQKQCNIMLVWPPNSPDLNIIELLHLICLRHLLVSLGKSLFSEHICFNSLHF</sequence>